<dbReference type="RefSeq" id="WP_012107894.1">
    <property type="nucleotide sequence ID" value="NC_009712.1"/>
</dbReference>
<feature type="binding site" evidence="1">
    <location>
        <position position="38"/>
    </location>
    <ligand>
        <name>Mg(2+)</name>
        <dbReference type="ChEBI" id="CHEBI:18420"/>
        <label>2</label>
    </ligand>
</feature>
<keyword evidence="1" id="KW-0479">Metal-binding</keyword>
<sequence length="286" mass="31125">MDDRELLKTVMRIVGEENCRDDCAILPCGDQVMVATTDMLHKTTDFVDGMTDWQIGWMSAAVTISDIASMGAAPKYLLIAVGLDRWEQLAGVMQGAKDCCTRFGAQIVGGDIDRHGELTVVTTGLGLTSRRDLARREGAWPGDLVCITGVPGQAQAWLDGYKQFEKALFEPQPRVAEGQALARAGVSAMMDDSDGIALSLYDLMSVNTCGFAIDSAFVPRPDEVPEPQARELALYGGGDYELIFTIAPDRYPVAGVPCTVIGTVTEKRSVLVDGRPMEKRGYQHRW</sequence>
<evidence type="ECO:0000313" key="4">
    <source>
        <dbReference type="Proteomes" id="UP000002408"/>
    </source>
</evidence>
<dbReference type="HAMAP" id="MF_02128">
    <property type="entry name" value="TMP_kinase"/>
    <property type="match status" value="1"/>
</dbReference>
<dbReference type="UniPathway" id="UPA00060">
    <property type="reaction ID" value="UER00142"/>
</dbReference>
<dbReference type="KEGG" id="mbn:Mboo_2319"/>
<dbReference type="OrthoDB" id="45909at2157"/>
<feature type="binding site" evidence="1">
    <location>
        <position position="45"/>
    </location>
    <ligand>
        <name>substrate</name>
    </ligand>
</feature>
<evidence type="ECO:0000313" key="3">
    <source>
        <dbReference type="EMBL" id="ABS56833.1"/>
    </source>
</evidence>
<dbReference type="eggNOG" id="arCOG00638">
    <property type="taxonomic scope" value="Archaea"/>
</dbReference>
<dbReference type="Gene3D" id="3.30.1330.10">
    <property type="entry name" value="PurM-like, N-terminal domain"/>
    <property type="match status" value="1"/>
</dbReference>
<dbReference type="PANTHER" id="PTHR30270">
    <property type="entry name" value="THIAMINE-MONOPHOSPHATE KINASE"/>
    <property type="match status" value="1"/>
</dbReference>
<gene>
    <name evidence="1" type="primary">thiL</name>
    <name evidence="3" type="ordered locus">Mboo_2319</name>
</gene>
<feature type="binding site" evidence="1">
    <location>
        <position position="38"/>
    </location>
    <ligand>
        <name>Mg(2+)</name>
        <dbReference type="ChEBI" id="CHEBI:18420"/>
        <label>1</label>
    </ligand>
</feature>
<dbReference type="GO" id="GO:0000287">
    <property type="term" value="F:magnesium ion binding"/>
    <property type="evidence" value="ECO:0007669"/>
    <property type="project" value="UniProtKB-UniRule"/>
</dbReference>
<comment type="similarity">
    <text evidence="1">Belongs to the thiamine-monophosphate kinase family.</text>
</comment>
<feature type="binding site" evidence="1">
    <location>
        <position position="37"/>
    </location>
    <ligand>
        <name>Mg(2+)</name>
        <dbReference type="ChEBI" id="CHEBI:18420"/>
        <label>1</label>
    </ligand>
</feature>
<reference evidence="4" key="1">
    <citation type="journal article" date="2015" name="Microbiology">
        <title>Genome of Methanoregula boonei 6A8 reveals adaptations to oligotrophic peatland environments.</title>
        <authorList>
            <person name="Braeuer S."/>
            <person name="Cadillo-Quiroz H."/>
            <person name="Kyrpides N."/>
            <person name="Woyke T."/>
            <person name="Goodwin L."/>
            <person name="Detter C."/>
            <person name="Podell S."/>
            <person name="Yavitt J.B."/>
            <person name="Zinder S.H."/>
        </authorList>
    </citation>
    <scope>NUCLEOTIDE SEQUENCE [LARGE SCALE GENOMIC DNA]</scope>
    <source>
        <strain evidence="4">DSM 21154 / JCM 14090 / 6A8</strain>
    </source>
</reference>
<dbReference type="AlphaFoldDB" id="A7IAS2"/>
<dbReference type="GO" id="GO:0009030">
    <property type="term" value="F:thiamine-phosphate kinase activity"/>
    <property type="evidence" value="ECO:0007669"/>
    <property type="project" value="UniProtKB-UniRule"/>
</dbReference>
<accession>A7IAS2</accession>
<comment type="pathway">
    <text evidence="1">Cofactor biosynthesis; thiamine diphosphate biosynthesis; thiamine diphosphate from thiamine phosphate: step 1/1.</text>
</comment>
<feature type="binding site" evidence="1">
    <location>
        <begin position="110"/>
        <end position="111"/>
    </location>
    <ligand>
        <name>ATP</name>
        <dbReference type="ChEBI" id="CHEBI:30616"/>
    </ligand>
</feature>
<comment type="miscellaneous">
    <text evidence="1">Reaction mechanism of ThiL seems to utilize a direct, inline transfer of the gamma-phosphate of ATP to TMP rather than a phosphorylated enzyme intermediate.</text>
</comment>
<feature type="binding site" evidence="1">
    <location>
        <position position="36"/>
    </location>
    <ligand>
        <name>Mg(2+)</name>
        <dbReference type="ChEBI" id="CHEBI:18420"/>
        <label>4</label>
    </ligand>
</feature>
<comment type="caution">
    <text evidence="1">Lacks conserved residue(s) required for the propagation of feature annotation.</text>
</comment>
<feature type="binding site" evidence="1">
    <location>
        <position position="66"/>
    </location>
    <ligand>
        <name>Mg(2+)</name>
        <dbReference type="ChEBI" id="CHEBI:18420"/>
        <label>4</label>
    </ligand>
</feature>
<dbReference type="GeneID" id="5410514"/>
<dbReference type="Proteomes" id="UP000002408">
    <property type="component" value="Chromosome"/>
</dbReference>
<comment type="function">
    <text evidence="1">Catalyzes the ATP-dependent phosphorylation of thiamine-monophosphate (TMP) to form thiamine-pyrophosphate (TPP), the active form of vitamin B1.</text>
</comment>
<keyword evidence="1" id="KW-0067">ATP-binding</keyword>
<feature type="binding site" evidence="1">
    <location>
        <position position="193"/>
    </location>
    <ligand>
        <name>ATP</name>
        <dbReference type="ChEBI" id="CHEBI:30616"/>
    </ligand>
</feature>
<feature type="binding site" evidence="1">
    <location>
        <position position="22"/>
    </location>
    <ligand>
        <name>Mg(2+)</name>
        <dbReference type="ChEBI" id="CHEBI:18420"/>
        <label>4</label>
    </ligand>
</feature>
<dbReference type="PANTHER" id="PTHR30270:SF3">
    <property type="entry name" value="THIAMINE-MONOPHOSPHATE KINASE"/>
    <property type="match status" value="1"/>
</dbReference>
<name>A7IAS2_METB6</name>
<dbReference type="EC" id="2.7.4.16" evidence="1"/>
<keyword evidence="1 3" id="KW-0808">Transferase</keyword>
<dbReference type="GO" id="GO:0005524">
    <property type="term" value="F:ATP binding"/>
    <property type="evidence" value="ECO:0007669"/>
    <property type="project" value="UniProtKB-UniRule"/>
</dbReference>
<feature type="binding site" evidence="1">
    <location>
        <position position="66"/>
    </location>
    <ligand>
        <name>Mg(2+)</name>
        <dbReference type="ChEBI" id="CHEBI:18420"/>
        <label>2</label>
    </ligand>
</feature>
<dbReference type="NCBIfam" id="TIGR01379">
    <property type="entry name" value="thiL"/>
    <property type="match status" value="1"/>
</dbReference>
<organism evidence="3 4">
    <name type="scientific">Methanoregula boonei (strain DSM 21154 / JCM 14090 / 6A8)</name>
    <dbReference type="NCBI Taxonomy" id="456442"/>
    <lineage>
        <taxon>Archaea</taxon>
        <taxon>Methanobacteriati</taxon>
        <taxon>Methanobacteriota</taxon>
        <taxon>Stenosarchaea group</taxon>
        <taxon>Methanomicrobia</taxon>
        <taxon>Methanomicrobiales</taxon>
        <taxon>Methanoregulaceae</taxon>
        <taxon>Methanoregula</taxon>
    </lineage>
</organism>
<dbReference type="HOGENOM" id="CLU_046964_2_0_2"/>
<dbReference type="GO" id="GO:0009228">
    <property type="term" value="P:thiamine biosynthetic process"/>
    <property type="evidence" value="ECO:0007669"/>
    <property type="project" value="UniProtKB-KW"/>
</dbReference>
<comment type="catalytic activity">
    <reaction evidence="1">
        <text>thiamine phosphate + ATP = thiamine diphosphate + ADP</text>
        <dbReference type="Rhea" id="RHEA:15913"/>
        <dbReference type="ChEBI" id="CHEBI:30616"/>
        <dbReference type="ChEBI" id="CHEBI:37575"/>
        <dbReference type="ChEBI" id="CHEBI:58937"/>
        <dbReference type="ChEBI" id="CHEBI:456216"/>
        <dbReference type="EC" id="2.7.4.16"/>
    </reaction>
</comment>
<dbReference type="SUPFAM" id="SSF56042">
    <property type="entry name" value="PurM C-terminal domain-like"/>
    <property type="match status" value="1"/>
</dbReference>
<feature type="binding site" evidence="1">
    <location>
        <position position="282"/>
    </location>
    <ligand>
        <name>substrate</name>
    </ligand>
</feature>
<feature type="binding site" evidence="1">
    <location>
        <position position="194"/>
    </location>
    <ligand>
        <name>Mg(2+)</name>
        <dbReference type="ChEBI" id="CHEBI:18420"/>
        <label>5</label>
    </ligand>
</feature>
<keyword evidence="1" id="KW-0784">Thiamine biosynthesis</keyword>
<feature type="binding site" evidence="1">
    <location>
        <position position="66"/>
    </location>
    <ligand>
        <name>Mg(2+)</name>
        <dbReference type="ChEBI" id="CHEBI:18420"/>
        <label>3</label>
    </ligand>
</feature>
<dbReference type="GO" id="GO:0009229">
    <property type="term" value="P:thiamine diphosphate biosynthetic process"/>
    <property type="evidence" value="ECO:0007669"/>
    <property type="project" value="UniProtKB-UniRule"/>
</dbReference>
<dbReference type="InterPro" id="IPR006283">
    <property type="entry name" value="ThiL-like"/>
</dbReference>
<protein>
    <recommendedName>
        <fullName evidence="1">Thiamine-monophosphate kinase</fullName>
        <shortName evidence="1">TMP kinase</shortName>
        <shortName evidence="1">Thiamine-phosphate kinase</shortName>
        <ecNumber evidence="1">2.7.4.16</ecNumber>
    </recommendedName>
</protein>
<feature type="binding site" evidence="1">
    <location>
        <position position="135"/>
    </location>
    <ligand>
        <name>ATP</name>
        <dbReference type="ChEBI" id="CHEBI:30616"/>
    </ligand>
</feature>
<feature type="binding site" evidence="1">
    <location>
        <position position="191"/>
    </location>
    <ligand>
        <name>Mg(2+)</name>
        <dbReference type="ChEBI" id="CHEBI:18420"/>
        <label>3</label>
    </ligand>
</feature>
<dbReference type="Gene3D" id="3.90.650.10">
    <property type="entry name" value="PurM-like C-terminal domain"/>
    <property type="match status" value="1"/>
</dbReference>
<keyword evidence="1" id="KW-0547">Nucleotide-binding</keyword>
<feature type="binding site" evidence="1">
    <location>
        <position position="111"/>
    </location>
    <ligand>
        <name>Mg(2+)</name>
        <dbReference type="ChEBI" id="CHEBI:18420"/>
        <label>1</label>
    </ligand>
</feature>
<keyword evidence="4" id="KW-1185">Reference proteome</keyword>
<dbReference type="PIRSF" id="PIRSF005303">
    <property type="entry name" value="Thiam_monoph_kin"/>
    <property type="match status" value="1"/>
</dbReference>
<feature type="binding site" evidence="1">
    <location>
        <position position="22"/>
    </location>
    <ligand>
        <name>Mg(2+)</name>
        <dbReference type="ChEBI" id="CHEBI:18420"/>
        <label>3</label>
    </ligand>
</feature>
<dbReference type="InterPro" id="IPR036676">
    <property type="entry name" value="PurM-like_C_sf"/>
</dbReference>
<dbReference type="STRING" id="456442.Mboo_2319"/>
<evidence type="ECO:0000256" key="1">
    <source>
        <dbReference type="HAMAP-Rule" id="MF_02128"/>
    </source>
</evidence>
<evidence type="ECO:0000259" key="2">
    <source>
        <dbReference type="Pfam" id="PF00586"/>
    </source>
</evidence>
<keyword evidence="1 3" id="KW-0418">Kinase</keyword>
<dbReference type="SUPFAM" id="SSF55326">
    <property type="entry name" value="PurM N-terminal domain-like"/>
    <property type="match status" value="1"/>
</dbReference>
<dbReference type="EMBL" id="CP000780">
    <property type="protein sequence ID" value="ABS56833.1"/>
    <property type="molecule type" value="Genomic_DNA"/>
</dbReference>
<dbReference type="CDD" id="cd02194">
    <property type="entry name" value="ThiL"/>
    <property type="match status" value="1"/>
</dbReference>
<keyword evidence="1" id="KW-0460">Magnesium</keyword>
<proteinExistence type="inferred from homology"/>
<dbReference type="InterPro" id="IPR016188">
    <property type="entry name" value="PurM-like_N"/>
</dbReference>
<dbReference type="Pfam" id="PF00586">
    <property type="entry name" value="AIRS"/>
    <property type="match status" value="1"/>
</dbReference>
<dbReference type="InterPro" id="IPR036921">
    <property type="entry name" value="PurM-like_N_sf"/>
</dbReference>
<feature type="domain" description="PurM-like N-terminal" evidence="2">
    <location>
        <begin position="21"/>
        <end position="127"/>
    </location>
</feature>